<feature type="compositionally biased region" description="Basic and acidic residues" evidence="8">
    <location>
        <begin position="309"/>
        <end position="365"/>
    </location>
</feature>
<comment type="subcellular location">
    <subcellularLocation>
        <location evidence="1">Nucleus</location>
    </subcellularLocation>
</comment>
<keyword evidence="11" id="KW-1185">Reference proteome</keyword>
<dbReference type="GO" id="GO:0003676">
    <property type="term" value="F:nucleic acid binding"/>
    <property type="evidence" value="ECO:0007669"/>
    <property type="project" value="InterPro"/>
</dbReference>
<evidence type="ECO:0000256" key="7">
    <source>
        <dbReference type="SAM" id="Coils"/>
    </source>
</evidence>
<dbReference type="Gene3D" id="3.30.420.10">
    <property type="entry name" value="Ribonuclease H-like superfamily/Ribonuclease H"/>
    <property type="match status" value="1"/>
</dbReference>
<feature type="coiled-coil region" evidence="7">
    <location>
        <begin position="76"/>
        <end position="106"/>
    </location>
</feature>
<gene>
    <name evidence="10" type="ORF">GDO54_008839</name>
</gene>
<evidence type="ECO:0000256" key="5">
    <source>
        <dbReference type="ARBA" id="ARBA00022839"/>
    </source>
</evidence>
<keyword evidence="5" id="KW-0269">Exonuclease</keyword>
<evidence type="ECO:0000313" key="11">
    <source>
        <dbReference type="Proteomes" id="UP001181693"/>
    </source>
</evidence>
<feature type="region of interest" description="Disordered" evidence="8">
    <location>
        <begin position="295"/>
        <end position="372"/>
    </location>
</feature>
<dbReference type="InterPro" id="IPR036397">
    <property type="entry name" value="RNaseH_sf"/>
</dbReference>
<organism evidence="10 11">
    <name type="scientific">Pyxicephalus adspersus</name>
    <name type="common">African bullfrog</name>
    <dbReference type="NCBI Taxonomy" id="30357"/>
    <lineage>
        <taxon>Eukaryota</taxon>
        <taxon>Metazoa</taxon>
        <taxon>Chordata</taxon>
        <taxon>Craniata</taxon>
        <taxon>Vertebrata</taxon>
        <taxon>Euteleostomi</taxon>
        <taxon>Amphibia</taxon>
        <taxon>Batrachia</taxon>
        <taxon>Anura</taxon>
        <taxon>Neobatrachia</taxon>
        <taxon>Ranoidea</taxon>
        <taxon>Pyxicephalidae</taxon>
        <taxon>Pyxicephalinae</taxon>
        <taxon>Pyxicephalus</taxon>
    </lineage>
</organism>
<name>A0AAV3AB53_PYXAD</name>
<dbReference type="InterPro" id="IPR013520">
    <property type="entry name" value="Ribonucl_H"/>
</dbReference>
<reference evidence="10" key="1">
    <citation type="thesis" date="2020" institute="ProQuest LLC" country="789 East Eisenhower Parkway, Ann Arbor, MI, USA">
        <title>Comparative Genomics and Chromosome Evolution.</title>
        <authorList>
            <person name="Mudd A.B."/>
        </authorList>
    </citation>
    <scope>NUCLEOTIDE SEQUENCE</scope>
    <source>
        <strain evidence="10">1538</strain>
        <tissue evidence="10">Blood</tissue>
    </source>
</reference>
<dbReference type="Proteomes" id="UP001181693">
    <property type="component" value="Unassembled WGS sequence"/>
</dbReference>
<protein>
    <recommendedName>
        <fullName evidence="9">Exonuclease domain-containing protein</fullName>
    </recommendedName>
</protein>
<keyword evidence="3" id="KW-0540">Nuclease</keyword>
<evidence type="ECO:0000256" key="2">
    <source>
        <dbReference type="ARBA" id="ARBA00006357"/>
    </source>
</evidence>
<dbReference type="GO" id="GO:0005634">
    <property type="term" value="C:nucleus"/>
    <property type="evidence" value="ECO:0007669"/>
    <property type="project" value="UniProtKB-SubCell"/>
</dbReference>
<sequence>MLKSTGYFRGVECPFREGCRRPHCHFRHRGRGILSIEAGEARHGAEYDPYTPELPHAPVCLDSDLSSSARETCTDALELERVNKAIEEVKSEVEREQRKYEELLEIQKEYVPSIKRMAKSVNHSHLEYSPVGSESSALCYNPTLLSNSAKRCKYTLDDCENETDKSNCMEYIPTTIHKNIAKKYVIDNSKPSTDMEYDPMSNYSARLLNKATHQKVTKSCRESQDKGCSPFAKKIRRHSSDLLVATFSDSEDDSGSPLTLNKSILSTEVKGKSSRAENELSVHYNMDNLEQVKKCRRKDQTKKVSQVDSKNEKKEFVAESRVCTDRNDSKDTSKKLNKEKNSLSKKSEKAYVKKKKIESDKKSKQDSILSEKNARLNTDVSATKNCEKKRKVKKEKDNVLVKGSKHETGDNSRKCKVKDTKSEFFGISKNPAKTILTQTKQRTLSHVDLFGDESSEEEEIKINLNSSSGCEKVYNSIERITSTSCRSSTSSHDSSEMDYSVLENHLDSDHDSDPMEECLRIFNESQEVKTEDKGRKGKQLIEDGTEKFGQNMTAPLPGHKKRISHVNHSNIAELSSKHVIRPYHRPTPQEICYRRIQKAQEQAAHVLSKQQSSQLKSAVQKSPLSLPGEAKRIAHVPASSTTFQLTLPEGNSLLSAHTSMAPALKIQTLAGMASKTTSTTVQKRQAHVPSLKSAALKRPVIPTEYGAKVPTSIRQRYLNIFIDECLKFCVSEKEAFDKALEEEKSVYSRSNSRNIYLNVAVNTLKKLRSQTPVTKATSQKVPNRKAISHKSVLDGKLAAKTSFTVQSNVRQDEDRTDATLYKLMKDYILTPEQLKEHGYPLTHPEKPGKAVVFTAEDKKIAAASCRICCRCGVEYMVTHSGSSIRQEECLHHWGRLRRQRVPGGWETQYSCCSGGVGSPGCQIAKQHVHDGRKENLDGFVKTFEKLNDCPGIYALDCEMCYTTKGLELTRVTVINSQLKVVYDTFVQPDNKIVDYNTRFSGVTEEDLENTRITLRDVQAVLLCMFSSDTILIGHSLESDLFALKLIHLTVVDTAVVFPHRLGLPYKRALRSLMADHLKRIIQDSVEGHDSSEDACACMELMLWRIKEDAKVKR</sequence>
<proteinExistence type="inferred from homology"/>
<dbReference type="Pfam" id="PF15870">
    <property type="entry name" value="EloA-BP1"/>
    <property type="match status" value="1"/>
</dbReference>
<dbReference type="PANTHER" id="PTHR12801">
    <property type="entry name" value="RNA EXONUCLEASE REXO1 / RECO3 FAMILY MEMBER-RELATED"/>
    <property type="match status" value="1"/>
</dbReference>
<dbReference type="SUPFAM" id="SSF53098">
    <property type="entry name" value="Ribonuclease H-like"/>
    <property type="match status" value="1"/>
</dbReference>
<evidence type="ECO:0000256" key="1">
    <source>
        <dbReference type="ARBA" id="ARBA00004123"/>
    </source>
</evidence>
<dbReference type="SMART" id="SM00479">
    <property type="entry name" value="EXOIII"/>
    <property type="match status" value="1"/>
</dbReference>
<evidence type="ECO:0000256" key="4">
    <source>
        <dbReference type="ARBA" id="ARBA00022801"/>
    </source>
</evidence>
<dbReference type="InterPro" id="IPR047021">
    <property type="entry name" value="REXO1/3/4-like"/>
</dbReference>
<keyword evidence="6" id="KW-0539">Nucleus</keyword>
<evidence type="ECO:0000259" key="9">
    <source>
        <dbReference type="SMART" id="SM00479"/>
    </source>
</evidence>
<evidence type="ECO:0000256" key="3">
    <source>
        <dbReference type="ARBA" id="ARBA00022722"/>
    </source>
</evidence>
<keyword evidence="7" id="KW-0175">Coiled coil</keyword>
<dbReference type="FunFam" id="3.30.420.10:FF:000021">
    <property type="entry name" value="RNA exonuclease 1 homolog"/>
    <property type="match status" value="1"/>
</dbReference>
<dbReference type="CDD" id="cd06145">
    <property type="entry name" value="REX1_like"/>
    <property type="match status" value="1"/>
</dbReference>
<evidence type="ECO:0000313" key="10">
    <source>
        <dbReference type="EMBL" id="DBA28486.1"/>
    </source>
</evidence>
<dbReference type="GO" id="GO:0004527">
    <property type="term" value="F:exonuclease activity"/>
    <property type="evidence" value="ECO:0007669"/>
    <property type="project" value="UniProtKB-KW"/>
</dbReference>
<keyword evidence="4" id="KW-0378">Hydrolase</keyword>
<dbReference type="InterPro" id="IPR034922">
    <property type="entry name" value="REX1-like_exo"/>
</dbReference>
<dbReference type="PANTHER" id="PTHR12801:SF62">
    <property type="entry name" value="RNA EXONUCLEASE 1 HOMOLOG"/>
    <property type="match status" value="1"/>
</dbReference>
<feature type="domain" description="Exonuclease" evidence="9">
    <location>
        <begin position="951"/>
        <end position="1110"/>
    </location>
</feature>
<dbReference type="InterPro" id="IPR031736">
    <property type="entry name" value="REXO1-like_dom"/>
</dbReference>
<accession>A0AAV3AB53</accession>
<dbReference type="InterPro" id="IPR012337">
    <property type="entry name" value="RNaseH-like_sf"/>
</dbReference>
<evidence type="ECO:0000256" key="6">
    <source>
        <dbReference type="ARBA" id="ARBA00023242"/>
    </source>
</evidence>
<comment type="caution">
    <text evidence="10">The sequence shown here is derived from an EMBL/GenBank/DDBJ whole genome shotgun (WGS) entry which is preliminary data.</text>
</comment>
<comment type="similarity">
    <text evidence="2">Belongs to the REXO1/REXO3 family.</text>
</comment>
<dbReference type="AlphaFoldDB" id="A0AAV3AB53"/>
<evidence type="ECO:0000256" key="8">
    <source>
        <dbReference type="SAM" id="MobiDB-lite"/>
    </source>
</evidence>
<dbReference type="EMBL" id="DYDO01000003">
    <property type="protein sequence ID" value="DBA28486.1"/>
    <property type="molecule type" value="Genomic_DNA"/>
</dbReference>